<dbReference type="EMBL" id="JBCGBO010000003">
    <property type="protein sequence ID" value="KAK9214628.1"/>
    <property type="molecule type" value="Genomic_DNA"/>
</dbReference>
<keyword evidence="1" id="KW-0812">Transmembrane</keyword>
<keyword evidence="1" id="KW-1133">Transmembrane helix</keyword>
<organism evidence="2 3">
    <name type="scientific">Citrus x changshan-huyou</name>
    <dbReference type="NCBI Taxonomy" id="2935761"/>
    <lineage>
        <taxon>Eukaryota</taxon>
        <taxon>Viridiplantae</taxon>
        <taxon>Streptophyta</taxon>
        <taxon>Embryophyta</taxon>
        <taxon>Tracheophyta</taxon>
        <taxon>Spermatophyta</taxon>
        <taxon>Magnoliopsida</taxon>
        <taxon>eudicotyledons</taxon>
        <taxon>Gunneridae</taxon>
        <taxon>Pentapetalae</taxon>
        <taxon>rosids</taxon>
        <taxon>malvids</taxon>
        <taxon>Sapindales</taxon>
        <taxon>Rutaceae</taxon>
        <taxon>Aurantioideae</taxon>
        <taxon>Citrus</taxon>
    </lineage>
</organism>
<evidence type="ECO:0000256" key="1">
    <source>
        <dbReference type="SAM" id="Phobius"/>
    </source>
</evidence>
<evidence type="ECO:0000313" key="3">
    <source>
        <dbReference type="Proteomes" id="UP001428341"/>
    </source>
</evidence>
<sequence length="66" mass="7754">MLFDKELQLEFLNCSNNYAFRNFKIGYRSMKELSLQHSINLMIFHMGVSHFVSIISVVFSKSCLFV</sequence>
<proteinExistence type="predicted"/>
<comment type="caution">
    <text evidence="2">The sequence shown here is derived from an EMBL/GenBank/DDBJ whole genome shotgun (WGS) entry which is preliminary data.</text>
</comment>
<dbReference type="AlphaFoldDB" id="A0AAP0MM06"/>
<keyword evidence="1" id="KW-0472">Membrane</keyword>
<keyword evidence="3" id="KW-1185">Reference proteome</keyword>
<feature type="transmembrane region" description="Helical" evidence="1">
    <location>
        <begin position="38"/>
        <end position="59"/>
    </location>
</feature>
<dbReference type="Proteomes" id="UP001428341">
    <property type="component" value="Unassembled WGS sequence"/>
</dbReference>
<reference evidence="2 3" key="1">
    <citation type="submission" date="2024-05" db="EMBL/GenBank/DDBJ databases">
        <title>Haplotype-resolved chromosome-level genome assembly of Huyou (Citrus changshanensis).</title>
        <authorList>
            <person name="Miao C."/>
            <person name="Chen W."/>
            <person name="Wu Y."/>
            <person name="Wang L."/>
            <person name="Zhao S."/>
            <person name="Grierson D."/>
            <person name="Xu C."/>
            <person name="Chen K."/>
        </authorList>
    </citation>
    <scope>NUCLEOTIDE SEQUENCE [LARGE SCALE GENOMIC DNA]</scope>
    <source>
        <strain evidence="2">01-14</strain>
        <tissue evidence="2">Leaf</tissue>
    </source>
</reference>
<gene>
    <name evidence="2" type="ORF">WN944_006622</name>
</gene>
<evidence type="ECO:0000313" key="2">
    <source>
        <dbReference type="EMBL" id="KAK9214628.1"/>
    </source>
</evidence>
<accession>A0AAP0MM06</accession>
<name>A0AAP0MM06_9ROSI</name>
<protein>
    <submittedName>
        <fullName evidence="2">Uncharacterized protein</fullName>
    </submittedName>
</protein>